<protein>
    <submittedName>
        <fullName evidence="1">Hydrolase</fullName>
    </submittedName>
</protein>
<dbReference type="CDD" id="cd01427">
    <property type="entry name" value="HAD_like"/>
    <property type="match status" value="1"/>
</dbReference>
<reference evidence="1 2" key="1">
    <citation type="journal article" date="2017" name="Front. Cell. Infect. Microbiol.">
        <title>Whole Genome Sequence and Phylogenetic Analysis Show Helicobacter pylori Strains from Latin America Have Followed a Unique Evolution Pathway.</title>
        <authorList>
            <person name="Munoz-Ramirez Z.Y."/>
            <person name="Mendez-Tenorio A."/>
            <person name="Kato I."/>
            <person name="Bravo M.M."/>
            <person name="Rizzato C."/>
            <person name="Thorell K."/>
            <person name="Torres R.C."/>
            <person name="Aviles-Jimenez F."/>
            <person name="Camorlinga M."/>
            <person name="Canzian F."/>
            <person name="Torres J."/>
        </authorList>
    </citation>
    <scope>NUCLEOTIDE SEQUENCE [LARGE SCALE GENOMIC DNA]</scope>
    <source>
        <strain evidence="1 2">CG22371</strain>
    </source>
</reference>
<dbReference type="SUPFAM" id="SSF56784">
    <property type="entry name" value="HAD-like"/>
    <property type="match status" value="1"/>
</dbReference>
<feature type="non-terminal residue" evidence="1">
    <location>
        <position position="227"/>
    </location>
</feature>
<organism evidence="1 2">
    <name type="scientific">Helicobacter pylori</name>
    <name type="common">Campylobacter pylori</name>
    <dbReference type="NCBI Taxonomy" id="210"/>
    <lineage>
        <taxon>Bacteria</taxon>
        <taxon>Pseudomonadati</taxon>
        <taxon>Campylobacterota</taxon>
        <taxon>Epsilonproteobacteria</taxon>
        <taxon>Campylobacterales</taxon>
        <taxon>Helicobacteraceae</taxon>
        <taxon>Helicobacter</taxon>
    </lineage>
</organism>
<name>A0ABD6QY41_HELPX</name>
<evidence type="ECO:0000313" key="2">
    <source>
        <dbReference type="Proteomes" id="UP000318633"/>
    </source>
</evidence>
<gene>
    <name evidence="1" type="ORF">B0X56_02125</name>
</gene>
<dbReference type="Pfam" id="PF00702">
    <property type="entry name" value="Hydrolase"/>
    <property type="match status" value="1"/>
</dbReference>
<dbReference type="GO" id="GO:0016787">
    <property type="term" value="F:hydrolase activity"/>
    <property type="evidence" value="ECO:0007669"/>
    <property type="project" value="UniProtKB-KW"/>
</dbReference>
<dbReference type="Gene3D" id="3.40.50.1000">
    <property type="entry name" value="HAD superfamily/HAD-like"/>
    <property type="match status" value="1"/>
</dbReference>
<dbReference type="InterPro" id="IPR036412">
    <property type="entry name" value="HAD-like_sf"/>
</dbReference>
<accession>A0ABD6QY41</accession>
<comment type="caution">
    <text evidence="1">The sequence shown here is derived from an EMBL/GenBank/DDBJ whole genome shotgun (WGS) entry which is preliminary data.</text>
</comment>
<evidence type="ECO:0000313" key="1">
    <source>
        <dbReference type="EMBL" id="OOQ18649.1"/>
    </source>
</evidence>
<dbReference type="AlphaFoldDB" id="A0ABD6QY41"/>
<dbReference type="NCBIfam" id="TIGR01549">
    <property type="entry name" value="HAD-SF-IA-v1"/>
    <property type="match status" value="1"/>
</dbReference>
<dbReference type="InterPro" id="IPR023214">
    <property type="entry name" value="HAD_sf"/>
</dbReference>
<sequence length="227" mass="26862">MRKFLDGAKSEILKYDVISFDIFDTLLLRPFIKPTDLFWYIETKYDIKGFHQARILAEMQSREISKRQDITLDEIYHQIPKEFHLYKEVEIATEKEMLIPNLEMLELYRFAKENNKRVIIVSDMYLPLEVLEDILISKGFDGYTNFYLSNHIMLTKHSKDLFKHVLKQENITNTQMLHIGDNSWADDAMPKSLGIATLFRKSVLKQFEEAFPKYKMFTPTSVAQSFI</sequence>
<keyword evidence="1" id="KW-0378">Hydrolase</keyword>
<dbReference type="EMBL" id="MUPB01000054">
    <property type="protein sequence ID" value="OOQ18649.1"/>
    <property type="molecule type" value="Genomic_DNA"/>
</dbReference>
<dbReference type="InterPro" id="IPR006439">
    <property type="entry name" value="HAD-SF_hydro_IA"/>
</dbReference>
<proteinExistence type="predicted"/>
<dbReference type="Gene3D" id="1.10.150.400">
    <property type="match status" value="1"/>
</dbReference>
<dbReference type="RefSeq" id="WP_143408867.1">
    <property type="nucleotide sequence ID" value="NZ_MUPB01000054.1"/>
</dbReference>
<dbReference type="Proteomes" id="UP000318633">
    <property type="component" value="Unassembled WGS sequence"/>
</dbReference>